<comment type="subunit">
    <text evidence="4">Part of the 50S ribosomal subunit.</text>
</comment>
<dbReference type="PROSITE" id="PS00475">
    <property type="entry name" value="RIBOSOMAL_L15"/>
    <property type="match status" value="1"/>
</dbReference>
<dbReference type="RefSeq" id="WP_194447967.1">
    <property type="nucleotide sequence ID" value="NZ_CP063849.1"/>
</dbReference>
<dbReference type="GO" id="GO:0019843">
    <property type="term" value="F:rRNA binding"/>
    <property type="evidence" value="ECO:0007669"/>
    <property type="project" value="UniProtKB-UniRule"/>
</dbReference>
<dbReference type="SUPFAM" id="SSF52080">
    <property type="entry name" value="Ribosomal proteins L15p and L18e"/>
    <property type="match status" value="1"/>
</dbReference>
<dbReference type="InterPro" id="IPR001196">
    <property type="entry name" value="Ribosomal_uL15_CS"/>
</dbReference>
<dbReference type="InterPro" id="IPR005749">
    <property type="entry name" value="Ribosomal_uL15_bac-type"/>
</dbReference>
<evidence type="ECO:0000256" key="1">
    <source>
        <dbReference type="ARBA" id="ARBA00007320"/>
    </source>
</evidence>
<feature type="compositionally biased region" description="Gly residues" evidence="6">
    <location>
        <begin position="21"/>
        <end position="35"/>
    </location>
</feature>
<dbReference type="HAMAP" id="MF_01341">
    <property type="entry name" value="Ribosomal_uL15"/>
    <property type="match status" value="1"/>
</dbReference>
<dbReference type="NCBIfam" id="TIGR01071">
    <property type="entry name" value="rplO_bact"/>
    <property type="match status" value="1"/>
</dbReference>
<dbReference type="InterPro" id="IPR021131">
    <property type="entry name" value="Ribosomal_uL15/eL18"/>
</dbReference>
<dbReference type="KEGG" id="pfer:IRI77_26290"/>
<dbReference type="InterPro" id="IPR030878">
    <property type="entry name" value="Ribosomal_uL15"/>
</dbReference>
<keyword evidence="4" id="KW-0694">RNA-binding</keyword>
<dbReference type="Gene3D" id="3.100.10.10">
    <property type="match status" value="1"/>
</dbReference>
<dbReference type="GO" id="GO:0022625">
    <property type="term" value="C:cytosolic large ribosomal subunit"/>
    <property type="evidence" value="ECO:0007669"/>
    <property type="project" value="TreeGrafter"/>
</dbReference>
<feature type="region of interest" description="Disordered" evidence="6">
    <location>
        <begin position="1"/>
        <end position="60"/>
    </location>
</feature>
<dbReference type="GO" id="GO:0003735">
    <property type="term" value="F:structural constituent of ribosome"/>
    <property type="evidence" value="ECO:0007669"/>
    <property type="project" value="InterPro"/>
</dbReference>
<evidence type="ECO:0000256" key="3">
    <source>
        <dbReference type="ARBA" id="ARBA00023274"/>
    </source>
</evidence>
<dbReference type="Pfam" id="PF00828">
    <property type="entry name" value="Ribosomal_L27A"/>
    <property type="match status" value="1"/>
</dbReference>
<dbReference type="EMBL" id="CP063849">
    <property type="protein sequence ID" value="QOY86298.1"/>
    <property type="molecule type" value="Genomic_DNA"/>
</dbReference>
<evidence type="ECO:0000313" key="8">
    <source>
        <dbReference type="EMBL" id="QOY86298.1"/>
    </source>
</evidence>
<reference evidence="8 9" key="1">
    <citation type="submission" date="2020-10" db="EMBL/GenBank/DDBJ databases">
        <title>Complete genome sequence of Paludibaculum fermentans P105T, a facultatively anaerobic acidobacterium capable of dissimilatory Fe(III) reduction.</title>
        <authorList>
            <person name="Dedysh S.N."/>
            <person name="Beletsky A.V."/>
            <person name="Kulichevskaya I.S."/>
            <person name="Mardanov A.V."/>
            <person name="Ravin N.V."/>
        </authorList>
    </citation>
    <scope>NUCLEOTIDE SEQUENCE [LARGE SCALE GENOMIC DNA]</scope>
    <source>
        <strain evidence="8 9">P105</strain>
    </source>
</reference>
<dbReference type="GO" id="GO:0006412">
    <property type="term" value="P:translation"/>
    <property type="evidence" value="ECO:0007669"/>
    <property type="project" value="UniProtKB-UniRule"/>
</dbReference>
<protein>
    <recommendedName>
        <fullName evidence="4">Large ribosomal subunit protein uL15</fullName>
    </recommendedName>
</protein>
<keyword evidence="9" id="KW-1185">Reference proteome</keyword>
<evidence type="ECO:0000259" key="7">
    <source>
        <dbReference type="Pfam" id="PF00828"/>
    </source>
</evidence>
<organism evidence="8 9">
    <name type="scientific">Paludibaculum fermentans</name>
    <dbReference type="NCBI Taxonomy" id="1473598"/>
    <lineage>
        <taxon>Bacteria</taxon>
        <taxon>Pseudomonadati</taxon>
        <taxon>Acidobacteriota</taxon>
        <taxon>Terriglobia</taxon>
        <taxon>Bryobacterales</taxon>
        <taxon>Bryobacteraceae</taxon>
        <taxon>Paludibaculum</taxon>
    </lineage>
</organism>
<comment type="function">
    <text evidence="4">Binds to the 23S rRNA.</text>
</comment>
<name>A0A7S7NMD3_PALFE</name>
<keyword evidence="4" id="KW-0699">rRNA-binding</keyword>
<dbReference type="InterPro" id="IPR036227">
    <property type="entry name" value="Ribosomal_uL15/eL18_sf"/>
</dbReference>
<feature type="domain" description="Large ribosomal subunit protein uL15/eL18" evidence="7">
    <location>
        <begin position="77"/>
        <end position="144"/>
    </location>
</feature>
<dbReference type="PANTHER" id="PTHR12934:SF11">
    <property type="entry name" value="LARGE RIBOSOMAL SUBUNIT PROTEIN UL15M"/>
    <property type="match status" value="1"/>
</dbReference>
<accession>A0A7S7NMD3</accession>
<evidence type="ECO:0000256" key="5">
    <source>
        <dbReference type="RuleBase" id="RU003888"/>
    </source>
</evidence>
<gene>
    <name evidence="4 8" type="primary">rplO</name>
    <name evidence="8" type="ORF">IRI77_26290</name>
</gene>
<keyword evidence="3 4" id="KW-0687">Ribonucleoprotein</keyword>
<evidence type="ECO:0000313" key="9">
    <source>
        <dbReference type="Proteomes" id="UP000593892"/>
    </source>
</evidence>
<evidence type="ECO:0000256" key="4">
    <source>
        <dbReference type="HAMAP-Rule" id="MF_01341"/>
    </source>
</evidence>
<dbReference type="AlphaFoldDB" id="A0A7S7NMD3"/>
<keyword evidence="2 4" id="KW-0689">Ribosomal protein</keyword>
<sequence length="157" mass="16802">MNLSEVRPPKGQVKTQRRVGRGMGSGRGKYSGRGAKGAKSISGYSKMRGFEGGQMPLHRRLPKRGFSNAIFKKDFAVINVGTLEKLEGDSFTPASLKASGIIKKLGDGLKVLANGELKRAITVEAHLFSEAAQEKIKAAGGTVTVIPPKVRQEKPAK</sequence>
<proteinExistence type="inferred from homology"/>
<evidence type="ECO:0000256" key="6">
    <source>
        <dbReference type="SAM" id="MobiDB-lite"/>
    </source>
</evidence>
<dbReference type="Proteomes" id="UP000593892">
    <property type="component" value="Chromosome"/>
</dbReference>
<evidence type="ECO:0000256" key="2">
    <source>
        <dbReference type="ARBA" id="ARBA00022980"/>
    </source>
</evidence>
<comment type="similarity">
    <text evidence="1 4 5">Belongs to the universal ribosomal protein uL15 family.</text>
</comment>
<dbReference type="PANTHER" id="PTHR12934">
    <property type="entry name" value="50S RIBOSOMAL PROTEIN L15"/>
    <property type="match status" value="1"/>
</dbReference>